<organism evidence="2 3">
    <name type="scientific">Ktedonobacter racemifer DSM 44963</name>
    <dbReference type="NCBI Taxonomy" id="485913"/>
    <lineage>
        <taxon>Bacteria</taxon>
        <taxon>Bacillati</taxon>
        <taxon>Chloroflexota</taxon>
        <taxon>Ktedonobacteria</taxon>
        <taxon>Ktedonobacterales</taxon>
        <taxon>Ktedonobacteraceae</taxon>
        <taxon>Ktedonobacter</taxon>
    </lineage>
</organism>
<dbReference type="InterPro" id="IPR050765">
    <property type="entry name" value="Riboflavin_Biosynth_HTPR"/>
</dbReference>
<evidence type="ECO:0000313" key="3">
    <source>
        <dbReference type="Proteomes" id="UP000004508"/>
    </source>
</evidence>
<protein>
    <submittedName>
        <fullName evidence="2">Bifunctional deaminase-reductase domain protein</fullName>
    </submittedName>
</protein>
<dbReference type="PANTHER" id="PTHR38011:SF12">
    <property type="entry name" value="BIFUNCTIONAL DEAMINASE-REDUCTASE DOMAIN PROTEIN"/>
    <property type="match status" value="1"/>
</dbReference>
<dbReference type="Proteomes" id="UP000004508">
    <property type="component" value="Unassembled WGS sequence"/>
</dbReference>
<dbReference type="Pfam" id="PF01872">
    <property type="entry name" value="RibD_C"/>
    <property type="match status" value="1"/>
</dbReference>
<reference evidence="2 3" key="1">
    <citation type="journal article" date="2011" name="Stand. Genomic Sci.">
        <title>Non-contiguous finished genome sequence and contextual data of the filamentous soil bacterium Ktedonobacter racemifer type strain (SOSP1-21).</title>
        <authorList>
            <person name="Chang Y.J."/>
            <person name="Land M."/>
            <person name="Hauser L."/>
            <person name="Chertkov O."/>
            <person name="Del Rio T.G."/>
            <person name="Nolan M."/>
            <person name="Copeland A."/>
            <person name="Tice H."/>
            <person name="Cheng J.F."/>
            <person name="Lucas S."/>
            <person name="Han C."/>
            <person name="Goodwin L."/>
            <person name="Pitluck S."/>
            <person name="Ivanova N."/>
            <person name="Ovchinikova G."/>
            <person name="Pati A."/>
            <person name="Chen A."/>
            <person name="Palaniappan K."/>
            <person name="Mavromatis K."/>
            <person name="Liolios K."/>
            <person name="Brettin T."/>
            <person name="Fiebig A."/>
            <person name="Rohde M."/>
            <person name="Abt B."/>
            <person name="Goker M."/>
            <person name="Detter J.C."/>
            <person name="Woyke T."/>
            <person name="Bristow J."/>
            <person name="Eisen J.A."/>
            <person name="Markowitz V."/>
            <person name="Hugenholtz P."/>
            <person name="Kyrpides N.C."/>
            <person name="Klenk H.P."/>
            <person name="Lapidus A."/>
        </authorList>
    </citation>
    <scope>NUCLEOTIDE SEQUENCE [LARGE SCALE GENOMIC DNA]</scope>
    <source>
        <strain evidence="3">DSM 44963</strain>
    </source>
</reference>
<dbReference type="AlphaFoldDB" id="D6TYT1"/>
<dbReference type="InParanoid" id="D6TYT1"/>
<dbReference type="PANTHER" id="PTHR38011">
    <property type="entry name" value="DIHYDROFOLATE REDUCTASE FAMILY PROTEIN (AFU_ORTHOLOGUE AFUA_8G06820)"/>
    <property type="match status" value="1"/>
</dbReference>
<dbReference type="eggNOG" id="COG0262">
    <property type="taxonomic scope" value="Bacteria"/>
</dbReference>
<evidence type="ECO:0000313" key="2">
    <source>
        <dbReference type="EMBL" id="EFH85156.1"/>
    </source>
</evidence>
<gene>
    <name evidence="2" type="ORF">Krac_6324</name>
</gene>
<dbReference type="RefSeq" id="WP_007917216.1">
    <property type="nucleotide sequence ID" value="NZ_ADVG01000003.1"/>
</dbReference>
<feature type="domain" description="Bacterial bifunctional deaminase-reductase C-terminal" evidence="1">
    <location>
        <begin position="3"/>
        <end position="182"/>
    </location>
</feature>
<dbReference type="EMBL" id="ADVG01000003">
    <property type="protein sequence ID" value="EFH85156.1"/>
    <property type="molecule type" value="Genomic_DNA"/>
</dbReference>
<dbReference type="Gene3D" id="3.40.430.10">
    <property type="entry name" value="Dihydrofolate Reductase, subunit A"/>
    <property type="match status" value="1"/>
</dbReference>
<keyword evidence="3" id="KW-1185">Reference proteome</keyword>
<dbReference type="STRING" id="485913.Krac_6324"/>
<name>D6TYT1_KTERA</name>
<dbReference type="InterPro" id="IPR002734">
    <property type="entry name" value="RibDG_C"/>
</dbReference>
<evidence type="ECO:0000259" key="1">
    <source>
        <dbReference type="Pfam" id="PF01872"/>
    </source>
</evidence>
<dbReference type="GO" id="GO:0009231">
    <property type="term" value="P:riboflavin biosynthetic process"/>
    <property type="evidence" value="ECO:0007669"/>
    <property type="project" value="InterPro"/>
</dbReference>
<dbReference type="OrthoDB" id="195113at2"/>
<dbReference type="SUPFAM" id="SSF53597">
    <property type="entry name" value="Dihydrofolate reductase-like"/>
    <property type="match status" value="1"/>
</dbReference>
<proteinExistence type="predicted"/>
<accession>D6TYT1</accession>
<sequence>MNKVTCSIAMSLDAFVAGPNQSFEKPFGDIPENLLHHWMFDEPEKHQAELDALQDAGAFIMGSNMFGPKEKRGSTDWKGWWGENPPYHAPVFVLSQNRRDPIAMEGSTTFFFIADGIEAALSRAKEVAGERPIAIAGGANTINQYLSAGLIDELWLHIVPVTIGSGARLFEGVPDLDLEPVEISGTQLVTHIRYRVVKK</sequence>
<dbReference type="GO" id="GO:0008703">
    <property type="term" value="F:5-amino-6-(5-phosphoribosylamino)uracil reductase activity"/>
    <property type="evidence" value="ECO:0007669"/>
    <property type="project" value="InterPro"/>
</dbReference>
<dbReference type="InterPro" id="IPR024072">
    <property type="entry name" value="DHFR-like_dom_sf"/>
</dbReference>
<comment type="caution">
    <text evidence="2">The sequence shown here is derived from an EMBL/GenBank/DDBJ whole genome shotgun (WGS) entry which is preliminary data.</text>
</comment>